<evidence type="ECO:0000313" key="5">
    <source>
        <dbReference type="EMBL" id="RGV03277.1"/>
    </source>
</evidence>
<gene>
    <name evidence="5" type="ORF">DWW27_21590</name>
    <name evidence="1" type="ORF">GAS37_23405</name>
    <name evidence="4" type="ORF">HUV05_16780</name>
    <name evidence="3" type="ORF">L0N01_05520</name>
    <name evidence="2" type="ORF">L4X52_06215</name>
</gene>
<name>A0A380Z3P1_PHOVU</name>
<organism evidence="1 7">
    <name type="scientific">Phocaeicola vulgatus</name>
    <name type="common">Bacteroides vulgatus</name>
    <dbReference type="NCBI Taxonomy" id="821"/>
    <lineage>
        <taxon>Bacteria</taxon>
        <taxon>Pseudomonadati</taxon>
        <taxon>Bacteroidota</taxon>
        <taxon>Bacteroidia</taxon>
        <taxon>Bacteroidales</taxon>
        <taxon>Bacteroidaceae</taxon>
        <taxon>Phocaeicola</taxon>
    </lineage>
</organism>
<evidence type="ECO:0000313" key="6">
    <source>
        <dbReference type="Proteomes" id="UP000285379"/>
    </source>
</evidence>
<evidence type="ECO:0000313" key="4">
    <source>
        <dbReference type="EMBL" id="NVB75153.1"/>
    </source>
</evidence>
<dbReference type="Proteomes" id="UP000285379">
    <property type="component" value="Unassembled WGS sequence"/>
</dbReference>
<proteinExistence type="predicted"/>
<dbReference type="EMBL" id="WCXA01000099">
    <property type="protein sequence ID" value="KAB3852162.1"/>
    <property type="molecule type" value="Genomic_DNA"/>
</dbReference>
<reference evidence="5 6" key="1">
    <citation type="submission" date="2018-08" db="EMBL/GenBank/DDBJ databases">
        <title>A genome reference for cultivated species of the human gut microbiota.</title>
        <authorList>
            <person name="Zou Y."/>
            <person name="Xue W."/>
            <person name="Luo G."/>
        </authorList>
    </citation>
    <scope>NUCLEOTIDE SEQUENCE [LARGE SCALE GENOMIC DNA]</scope>
    <source>
        <strain evidence="5 6">AF14-8</strain>
    </source>
</reference>
<comment type="caution">
    <text evidence="1">The sequence shown here is derived from an EMBL/GenBank/DDBJ whole genome shotgun (WGS) entry which is preliminary data.</text>
</comment>
<evidence type="ECO:0000313" key="1">
    <source>
        <dbReference type="EMBL" id="KAB3852162.1"/>
    </source>
</evidence>
<dbReference type="EMBL" id="JAKKWZ010000008">
    <property type="protein sequence ID" value="MCG0339583.1"/>
    <property type="molecule type" value="Genomic_DNA"/>
</dbReference>
<reference evidence="1 7" key="2">
    <citation type="journal article" date="2019" name="Nat. Med.">
        <title>A library of human gut bacterial isolates paired with longitudinal multiomics data enables mechanistic microbiome research.</title>
        <authorList>
            <person name="Poyet M."/>
            <person name="Groussin M."/>
            <person name="Gibbons S.M."/>
            <person name="Avila-Pacheco J."/>
            <person name="Jiang X."/>
            <person name="Kearney S.M."/>
            <person name="Perrotta A.R."/>
            <person name="Berdy B."/>
            <person name="Zhao S."/>
            <person name="Lieberman T.D."/>
            <person name="Swanson P.K."/>
            <person name="Smith M."/>
            <person name="Roesemann S."/>
            <person name="Alexander J.E."/>
            <person name="Rich S.A."/>
            <person name="Livny J."/>
            <person name="Vlamakis H."/>
            <person name="Clish C."/>
            <person name="Bullock K."/>
            <person name="Deik A."/>
            <person name="Scott J."/>
            <person name="Pierce K.A."/>
            <person name="Xavier R.J."/>
            <person name="Alm E.J."/>
        </authorList>
    </citation>
    <scope>NUCLEOTIDE SEQUENCE [LARGE SCALE GENOMIC DNA]</scope>
    <source>
        <strain evidence="1 7">BIOML-A9</strain>
    </source>
</reference>
<dbReference type="EMBL" id="JAKNGO010000008">
    <property type="protein sequence ID" value="MCG4688069.1"/>
    <property type="molecule type" value="Genomic_DNA"/>
</dbReference>
<dbReference type="Proteomes" id="UP000524321">
    <property type="component" value="Unassembled WGS sequence"/>
</dbReference>
<sequence>MKKILFTIIGLSALFCMSSCDEAVYKGRKVYKAYFDYTLKDPESFKVYSEKYTKDGDFTVNWELDYGAKNSLGGMVREKATFTTVGTSIFIDGSSYRLDELK</sequence>
<dbReference type="AlphaFoldDB" id="A0A380Z3P1"/>
<dbReference type="Proteomes" id="UP000470332">
    <property type="component" value="Unassembled WGS sequence"/>
</dbReference>
<dbReference type="RefSeq" id="WP_005847715.1">
    <property type="nucleotide sequence ID" value="NZ_CAXTBE010000001.1"/>
</dbReference>
<evidence type="ECO:0000313" key="7">
    <source>
        <dbReference type="Proteomes" id="UP000470332"/>
    </source>
</evidence>
<reference evidence="4 8" key="3">
    <citation type="submission" date="2020-04" db="EMBL/GenBank/DDBJ databases">
        <authorList>
            <person name="Pieper L."/>
        </authorList>
    </citation>
    <scope>NUCLEOTIDE SEQUENCE [LARGE SCALE GENOMIC DNA]</scope>
    <source>
        <strain evidence="4 8">B33</strain>
    </source>
</reference>
<dbReference type="EMBL" id="JABWDJ010000087">
    <property type="protein sequence ID" value="NVB75153.1"/>
    <property type="molecule type" value="Genomic_DNA"/>
</dbReference>
<dbReference type="EMBL" id="QRYT01000085">
    <property type="protein sequence ID" value="RGV03277.1"/>
    <property type="molecule type" value="Genomic_DNA"/>
</dbReference>
<protein>
    <submittedName>
        <fullName evidence="1">Uncharacterized protein</fullName>
    </submittedName>
</protein>
<reference evidence="4 8" key="4">
    <citation type="submission" date="2020-07" db="EMBL/GenBank/DDBJ databases">
        <title>Bacterial metabolism rescues the inhibition of intestinal drug absorption by food and drug additives.</title>
        <authorList>
            <person name="Zou L."/>
            <person name="Spanogiannopoulos P."/>
            <person name="Chien H.-C."/>
            <person name="Pieper L.M."/>
            <person name="Cai W."/>
            <person name="Khuri N."/>
            <person name="Pottel J."/>
            <person name="Vora B."/>
            <person name="Ni Z."/>
            <person name="Tsakalozou E."/>
            <person name="Zhang W."/>
            <person name="Shoichet B.K."/>
            <person name="Giacomini K.M."/>
            <person name="Turnbaugh P.J."/>
        </authorList>
    </citation>
    <scope>NUCLEOTIDE SEQUENCE [LARGE SCALE GENOMIC DNA]</scope>
    <source>
        <strain evidence="4 8">B33</strain>
    </source>
</reference>
<evidence type="ECO:0000313" key="8">
    <source>
        <dbReference type="Proteomes" id="UP000524321"/>
    </source>
</evidence>
<evidence type="ECO:0000313" key="2">
    <source>
        <dbReference type="EMBL" id="MCG0339583.1"/>
    </source>
</evidence>
<reference evidence="2" key="6">
    <citation type="submission" date="2022-01" db="EMBL/GenBank/DDBJ databases">
        <authorList>
            <person name="Mingchao X."/>
        </authorList>
    </citation>
    <scope>NUCLEOTIDE SEQUENCE</scope>
    <source>
        <strain evidence="2">Bv4372</strain>
    </source>
</reference>
<reference evidence="3" key="5">
    <citation type="submission" date="2022-01" db="EMBL/GenBank/DDBJ databases">
        <title>Collection of gut derived symbiotic bacterial strains cultured from healthy donors.</title>
        <authorList>
            <person name="Lin H."/>
            <person name="Kohout C."/>
            <person name="Waligurski E."/>
            <person name="Pamer E.G."/>
        </authorList>
    </citation>
    <scope>NUCLEOTIDE SEQUENCE</scope>
    <source>
        <strain evidence="3">DFI.6.72</strain>
    </source>
</reference>
<accession>A0A380Z3P1</accession>
<dbReference type="Proteomes" id="UP001201179">
    <property type="component" value="Unassembled WGS sequence"/>
</dbReference>
<evidence type="ECO:0000313" key="3">
    <source>
        <dbReference type="EMBL" id="MCG4688069.1"/>
    </source>
</evidence>
<dbReference type="Proteomes" id="UP001200843">
    <property type="component" value="Unassembled WGS sequence"/>
</dbReference>